<dbReference type="InterPro" id="IPR018247">
    <property type="entry name" value="EF_Hand_1_Ca_BS"/>
</dbReference>
<dbReference type="Pfam" id="PF00404">
    <property type="entry name" value="Dockerin_1"/>
    <property type="match status" value="1"/>
</dbReference>
<evidence type="ECO:0000313" key="3">
    <source>
        <dbReference type="Proteomes" id="UP000093366"/>
    </source>
</evidence>
<dbReference type="AlphaFoldDB" id="A0A1C0TR31"/>
<dbReference type="InterPro" id="IPR002105">
    <property type="entry name" value="Dockerin_1_rpt"/>
</dbReference>
<dbReference type="PROSITE" id="PS51766">
    <property type="entry name" value="DOCKERIN"/>
    <property type="match status" value="1"/>
</dbReference>
<dbReference type="GO" id="GO:0004553">
    <property type="term" value="F:hydrolase activity, hydrolyzing O-glycosyl compounds"/>
    <property type="evidence" value="ECO:0007669"/>
    <property type="project" value="InterPro"/>
</dbReference>
<comment type="caution">
    <text evidence="2">The sequence shown here is derived from an EMBL/GenBank/DDBJ whole genome shotgun (WGS) entry which is preliminary data.</text>
</comment>
<dbReference type="CDD" id="cd14254">
    <property type="entry name" value="Dockerin_II"/>
    <property type="match status" value="1"/>
</dbReference>
<dbReference type="InterPro" id="IPR016134">
    <property type="entry name" value="Dockerin_dom"/>
</dbReference>
<evidence type="ECO:0000259" key="1">
    <source>
        <dbReference type="PROSITE" id="PS51766"/>
    </source>
</evidence>
<dbReference type="RefSeq" id="WP_065790760.1">
    <property type="nucleotide sequence ID" value="NZ_MAUJ01000003.1"/>
</dbReference>
<dbReference type="InterPro" id="IPR036439">
    <property type="entry name" value="Dockerin_dom_sf"/>
</dbReference>
<proteinExistence type="predicted"/>
<accession>A0A1C0TR31</accession>
<dbReference type="OrthoDB" id="6091599at2"/>
<reference evidence="3" key="1">
    <citation type="submission" date="2016-07" db="EMBL/GenBank/DDBJ databases">
        <authorList>
            <person name="Florea S."/>
            <person name="Webb J.S."/>
            <person name="Jaromczyk J."/>
            <person name="Schardl C.L."/>
        </authorList>
    </citation>
    <scope>NUCLEOTIDE SEQUENCE [LARGE SCALE GENOMIC DNA]</scope>
    <source>
        <strain evidence="3">IPB1</strain>
    </source>
</reference>
<protein>
    <recommendedName>
        <fullName evidence="1">Dockerin domain-containing protein</fullName>
    </recommendedName>
</protein>
<gene>
    <name evidence="2" type="ORF">A7985_12315</name>
</gene>
<name>A0A1C0TR31_9GAMM</name>
<dbReference type="EMBL" id="MAUJ01000003">
    <property type="protein sequence ID" value="OCQ21394.1"/>
    <property type="molecule type" value="Genomic_DNA"/>
</dbReference>
<dbReference type="Gene3D" id="2.60.40.4130">
    <property type="match status" value="1"/>
</dbReference>
<feature type="domain" description="Dockerin" evidence="1">
    <location>
        <begin position="634"/>
        <end position="698"/>
    </location>
</feature>
<dbReference type="PROSITE" id="PS00018">
    <property type="entry name" value="EF_HAND_1"/>
    <property type="match status" value="2"/>
</dbReference>
<evidence type="ECO:0000313" key="2">
    <source>
        <dbReference type="EMBL" id="OCQ21394.1"/>
    </source>
</evidence>
<dbReference type="GO" id="GO:0000272">
    <property type="term" value="P:polysaccharide catabolic process"/>
    <property type="evidence" value="ECO:0007669"/>
    <property type="project" value="InterPro"/>
</dbReference>
<sequence>MSIDSNRFLSAATQLKKALACILYTTFLLGGLQPSFAASPTKVGDRFTLHPQSEQWHTYYSMATLSNGDAIITRARSLPGSGFEILAQRYSQNGQPVGEAITVTPLKGPNIGAMQVAGLKDGGFVVIWRDNKPHPQLDGTFGQIFNSDGSKRGGIFDVNADKKVFHVGASILGLRDGGFAIAYYPATPLPDGKKGIFLQRFNADGSLNGAEQQLSSTTTDTSYLFTTMASLNNGGFVVAWTQSKAQNSDIYVQRFDEAGNFVGAPFIADNHANGIQTSPSLDTLHDGSLILAYTHYEEGIPYTYFQRFNADGTLLNNAKKVKNLALGSSRSPSVSVISNDAFVISWAGRSLHNSENGIFARAFASDGTEIGEEFKVSGSAKGFKHGPLTGSLGNNNFLIIWTNSDSYNHAYSMNAQQYSLISPSKNELAAFLPSYPVYEGNQISLPLTVKGEDVYGIDATISLDAPSVASFTGGSYGEFLPSHERLTIPLDYIDDQWQSAVSIKAPHSAKSGEGKYATAELIAHQPGTLNLTVNAQFTAQNGTYIYQSQENYTLTVLESVFLSGNVADLAINGDYTQITLFINGSPVHIQSDGTFKYQSALGPVTLSISAPGFLTGEKKLALSPNQADIDFGAIALVAGDQNGDNSIDIADLTQLMSAYRSTSLDPEYHPAADLNRDNKINLQDLTLLGKNFGKQGPFSL</sequence>
<dbReference type="Proteomes" id="UP000093366">
    <property type="component" value="Unassembled WGS sequence"/>
</dbReference>
<organism evidence="2 3">
    <name type="scientific">Pseudoalteromonas luteoviolacea</name>
    <dbReference type="NCBI Taxonomy" id="43657"/>
    <lineage>
        <taxon>Bacteria</taxon>
        <taxon>Pseudomonadati</taxon>
        <taxon>Pseudomonadota</taxon>
        <taxon>Gammaproteobacteria</taxon>
        <taxon>Alteromonadales</taxon>
        <taxon>Pseudoalteromonadaceae</taxon>
        <taxon>Pseudoalteromonas</taxon>
    </lineage>
</organism>
<dbReference type="SUPFAM" id="SSF63446">
    <property type="entry name" value="Type I dockerin domain"/>
    <property type="match status" value="1"/>
</dbReference>